<dbReference type="AlphaFoldDB" id="A0A9W8C271"/>
<accession>A0A9W8C271</accession>
<dbReference type="Proteomes" id="UP001059041">
    <property type="component" value="Linkage Group LG9"/>
</dbReference>
<protein>
    <submittedName>
        <fullName evidence="1">Uncharacterized protein</fullName>
    </submittedName>
</protein>
<name>A0A9W8C271_TRIRA</name>
<reference evidence="1" key="1">
    <citation type="submission" date="2021-02" db="EMBL/GenBank/DDBJ databases">
        <title>Comparative genomics reveals that relaxation of natural selection precedes convergent phenotypic evolution of cavefish.</title>
        <authorList>
            <person name="Peng Z."/>
        </authorList>
    </citation>
    <scope>NUCLEOTIDE SEQUENCE</scope>
    <source>
        <tissue evidence="1">Muscle</tissue>
    </source>
</reference>
<comment type="caution">
    <text evidence="1">The sequence shown here is derived from an EMBL/GenBank/DDBJ whole genome shotgun (WGS) entry which is preliminary data.</text>
</comment>
<gene>
    <name evidence="1" type="ORF">IRJ41_022834</name>
</gene>
<organism evidence="1 2">
    <name type="scientific">Triplophysa rosa</name>
    <name type="common">Cave loach</name>
    <dbReference type="NCBI Taxonomy" id="992332"/>
    <lineage>
        <taxon>Eukaryota</taxon>
        <taxon>Metazoa</taxon>
        <taxon>Chordata</taxon>
        <taxon>Craniata</taxon>
        <taxon>Vertebrata</taxon>
        <taxon>Euteleostomi</taxon>
        <taxon>Actinopterygii</taxon>
        <taxon>Neopterygii</taxon>
        <taxon>Teleostei</taxon>
        <taxon>Ostariophysi</taxon>
        <taxon>Cypriniformes</taxon>
        <taxon>Nemacheilidae</taxon>
        <taxon>Triplophysa</taxon>
    </lineage>
</organism>
<evidence type="ECO:0000313" key="2">
    <source>
        <dbReference type="Proteomes" id="UP001059041"/>
    </source>
</evidence>
<evidence type="ECO:0000313" key="1">
    <source>
        <dbReference type="EMBL" id="KAI7806020.1"/>
    </source>
</evidence>
<proteinExistence type="predicted"/>
<dbReference type="EMBL" id="JAFHDT010000009">
    <property type="protein sequence ID" value="KAI7806020.1"/>
    <property type="molecule type" value="Genomic_DNA"/>
</dbReference>
<sequence>MRQSRTMEDVWDSRSDRAPRGEMLTLGSCESVKRNVNVVHCDGVRTSEVKAHSRQTARDCDHITARQITAGGREKRCCGIPRTQTEDGL</sequence>
<keyword evidence="2" id="KW-1185">Reference proteome</keyword>